<evidence type="ECO:0000256" key="6">
    <source>
        <dbReference type="SAM" id="SignalP"/>
    </source>
</evidence>
<dbReference type="RefSeq" id="WP_207846961.1">
    <property type="nucleotide sequence ID" value="NZ_JAFVMH010000008.1"/>
</dbReference>
<organism evidence="8 9">
    <name type="scientific">Acetobacter garciniae</name>
    <dbReference type="NCBI Taxonomy" id="2817435"/>
    <lineage>
        <taxon>Bacteria</taxon>
        <taxon>Pseudomonadati</taxon>
        <taxon>Pseudomonadota</taxon>
        <taxon>Alphaproteobacteria</taxon>
        <taxon>Acetobacterales</taxon>
        <taxon>Acetobacteraceae</taxon>
        <taxon>Acetobacter</taxon>
    </lineage>
</organism>
<evidence type="ECO:0000256" key="3">
    <source>
        <dbReference type="ARBA" id="ARBA00022723"/>
    </source>
</evidence>
<feature type="domain" description="Peptidase M20 dimerisation" evidence="7">
    <location>
        <begin position="213"/>
        <end position="360"/>
    </location>
</feature>
<comment type="caution">
    <text evidence="8">The sequence shown here is derived from an EMBL/GenBank/DDBJ whole genome shotgun (WGS) entry which is preliminary data.</text>
</comment>
<protein>
    <submittedName>
        <fullName evidence="8">M20/M25/M40 family metallo-hydrolase</fullName>
    </submittedName>
</protein>
<keyword evidence="9" id="KW-1185">Reference proteome</keyword>
<evidence type="ECO:0000256" key="1">
    <source>
        <dbReference type="ARBA" id="ARBA00006247"/>
    </source>
</evidence>
<dbReference type="PANTHER" id="PTHR45962">
    <property type="entry name" value="N-FATTY-ACYL-AMINO ACID SYNTHASE/HYDROLASE PM20D1"/>
    <property type="match status" value="1"/>
</dbReference>
<evidence type="ECO:0000256" key="4">
    <source>
        <dbReference type="ARBA" id="ARBA00022801"/>
    </source>
</evidence>
<dbReference type="Gene3D" id="1.10.150.900">
    <property type="match status" value="1"/>
</dbReference>
<keyword evidence="4" id="KW-0378">Hydrolase</keyword>
<dbReference type="NCBIfam" id="NF006596">
    <property type="entry name" value="PRK09133.1"/>
    <property type="match status" value="1"/>
</dbReference>
<keyword evidence="3" id="KW-0479">Metal-binding</keyword>
<evidence type="ECO:0000256" key="2">
    <source>
        <dbReference type="ARBA" id="ARBA00022670"/>
    </source>
</evidence>
<dbReference type="EMBL" id="JAFVMH010000008">
    <property type="protein sequence ID" value="MBO1326183.1"/>
    <property type="molecule type" value="Genomic_DNA"/>
</dbReference>
<dbReference type="InterPro" id="IPR036264">
    <property type="entry name" value="Bact_exopeptidase_dim_dom"/>
</dbReference>
<dbReference type="Gene3D" id="3.30.70.360">
    <property type="match status" value="1"/>
</dbReference>
<dbReference type="InterPro" id="IPR011650">
    <property type="entry name" value="Peptidase_M20_dimer"/>
</dbReference>
<dbReference type="Gene3D" id="3.40.630.10">
    <property type="entry name" value="Zn peptidases"/>
    <property type="match status" value="1"/>
</dbReference>
<dbReference type="AlphaFoldDB" id="A0A939KNB1"/>
<dbReference type="Proteomes" id="UP000664073">
    <property type="component" value="Unassembled WGS sequence"/>
</dbReference>
<dbReference type="GO" id="GO:0006508">
    <property type="term" value="P:proteolysis"/>
    <property type="evidence" value="ECO:0007669"/>
    <property type="project" value="UniProtKB-KW"/>
</dbReference>
<proteinExistence type="inferred from homology"/>
<sequence length="462" mass="49526">MFKAMTLLALTAFPSIAYADVATHPQAEAQALALAEKAIALRSVAGPGNMTADVARLFSRALVDGGYSKKDIQIVPANNTVYMTATWHGTDPSLKPFVILGHMDVVEAKPADWQRDPFTPVVEHGYLYGRGATDMKLDDTLAIAALIELRREGYMPKRTIILAFSGDEETDMRTGAALADQLSDAGMVLNVDGADGVLNEETGRPEYFSWGAAEKAYADYELTVTNPGGHSSHPRADNAIYELSVALLRVQKYQFKPEENAITHAYFENAAKLEPAKLGAAMTAFAADTTDQKAIETLSADPSMVGKIGTTCVATMVRAGHALNALPQRATANINCRIFPGHSKSDIQTELQKVVADPNVQIRDVSAGSVSTNASPMDTSFTAAVTRAVHGVYPGLPVIPSMGVGASDNMWFRNHNVPSYKASPLFIKPSENFMHGLNERTPVSAIASGMDILLSIIPDLSN</sequence>
<keyword evidence="5" id="KW-0862">Zinc</keyword>
<dbReference type="InterPro" id="IPR002933">
    <property type="entry name" value="Peptidase_M20"/>
</dbReference>
<feature type="signal peptide" evidence="6">
    <location>
        <begin position="1"/>
        <end position="19"/>
    </location>
</feature>
<dbReference type="Pfam" id="PF07687">
    <property type="entry name" value="M20_dimer"/>
    <property type="match status" value="1"/>
</dbReference>
<keyword evidence="6" id="KW-0732">Signal</keyword>
<evidence type="ECO:0000313" key="9">
    <source>
        <dbReference type="Proteomes" id="UP000664073"/>
    </source>
</evidence>
<evidence type="ECO:0000256" key="5">
    <source>
        <dbReference type="ARBA" id="ARBA00022833"/>
    </source>
</evidence>
<dbReference type="Pfam" id="PF01546">
    <property type="entry name" value="Peptidase_M20"/>
    <property type="match status" value="1"/>
</dbReference>
<feature type="chain" id="PRO_5038072705" evidence="6">
    <location>
        <begin position="20"/>
        <end position="462"/>
    </location>
</feature>
<dbReference type="GO" id="GO:0046872">
    <property type="term" value="F:metal ion binding"/>
    <property type="evidence" value="ECO:0007669"/>
    <property type="project" value="UniProtKB-KW"/>
</dbReference>
<dbReference type="InterPro" id="IPR047177">
    <property type="entry name" value="Pept_M20A"/>
</dbReference>
<evidence type="ECO:0000259" key="7">
    <source>
        <dbReference type="Pfam" id="PF07687"/>
    </source>
</evidence>
<evidence type="ECO:0000313" key="8">
    <source>
        <dbReference type="EMBL" id="MBO1326183.1"/>
    </source>
</evidence>
<dbReference type="SUPFAM" id="SSF53187">
    <property type="entry name" value="Zn-dependent exopeptidases"/>
    <property type="match status" value="1"/>
</dbReference>
<dbReference type="PANTHER" id="PTHR45962:SF1">
    <property type="entry name" value="N-FATTY-ACYL-AMINO ACID SYNTHASE_HYDROLASE PM20D1"/>
    <property type="match status" value="1"/>
</dbReference>
<dbReference type="GO" id="GO:0008233">
    <property type="term" value="F:peptidase activity"/>
    <property type="evidence" value="ECO:0007669"/>
    <property type="project" value="UniProtKB-KW"/>
</dbReference>
<dbReference type="SUPFAM" id="SSF55031">
    <property type="entry name" value="Bacterial exopeptidase dimerisation domain"/>
    <property type="match status" value="1"/>
</dbReference>
<keyword evidence="2" id="KW-0645">Protease</keyword>
<gene>
    <name evidence="8" type="ORF">J2D77_13595</name>
</gene>
<accession>A0A939KNB1</accession>
<reference evidence="8" key="1">
    <citation type="submission" date="2021-03" db="EMBL/GenBank/DDBJ databases">
        <title>The complete genome sequence of Acetobacter sp. TBRC 12339.</title>
        <authorList>
            <person name="Charoenyingcharoen P."/>
            <person name="Yukphan P."/>
        </authorList>
    </citation>
    <scope>NUCLEOTIDE SEQUENCE</scope>
    <source>
        <strain evidence="8">TBRC 12339</strain>
    </source>
</reference>
<name>A0A939KNB1_9PROT</name>
<comment type="similarity">
    <text evidence="1">Belongs to the peptidase M20A family.</text>
</comment>